<sequence length="202" mass="22745">MEQVWNPAAGAASVKKAETYLIDPNDFVGVLELTPYTVFERGLFMRMSGMRLLALLTAPKPKAQTTRRFPQRSKRNVCFKECADGSRSLMKVLTARINMPLCMSKIMADLDSAPRGNMYRKRFEFNCYLANVVTCTKCKTACLIGALLHFYKMDTKCVGEVTHLLIKAENVYKPSNCTKMKTVTKLCPKANMCKGVNPICNY</sequence>
<accession>V9XTZ1</accession>
<dbReference type="Pfam" id="PF03041">
    <property type="entry name" value="Baculo_LEF-2"/>
    <property type="match status" value="1"/>
</dbReference>
<proteinExistence type="predicted"/>
<dbReference type="EMBL" id="KF894742">
    <property type="protein sequence ID" value="AHD25631.1"/>
    <property type="molecule type" value="Genomic_DNA"/>
</dbReference>
<dbReference type="KEGG" id="vg:18126173"/>
<organism evidence="1 2">
    <name type="scientific">Choristoneura murinana nucleopolyhedrovirus</name>
    <dbReference type="NCBI Taxonomy" id="1987479"/>
    <lineage>
        <taxon>Viruses</taxon>
        <taxon>Viruses incertae sedis</taxon>
        <taxon>Naldaviricetes</taxon>
        <taxon>Lefavirales</taxon>
        <taxon>Baculoviridae</taxon>
        <taxon>Alphabaculovirus</taxon>
        <taxon>Alphabaculovirus chomurinanae</taxon>
    </lineage>
</organism>
<protein>
    <submittedName>
        <fullName evidence="1">Lef2</fullName>
    </submittedName>
</protein>
<dbReference type="Proteomes" id="UP000203482">
    <property type="component" value="Segment"/>
</dbReference>
<keyword evidence="2" id="KW-1185">Reference proteome</keyword>
<evidence type="ECO:0000313" key="2">
    <source>
        <dbReference type="Proteomes" id="UP000203482"/>
    </source>
</evidence>
<dbReference type="InterPro" id="IPR004283">
    <property type="entry name" value="Lef-2"/>
</dbReference>
<dbReference type="OrthoDB" id="19212at10239"/>
<gene>
    <name evidence="1" type="ORF">chmu145</name>
</gene>
<name>V9XTZ1_9ABAC</name>
<reference evidence="1 2" key="1">
    <citation type="journal article" date="2014" name="Genome Announc.">
        <title>Genome Sequence of an Alphabaculovirus Isolated from Choristoneura murinana.</title>
        <authorList>
            <person name="Rohrmann G.F."/>
            <person name="Erlandson M.A."/>
            <person name="Theilmann D.A."/>
        </authorList>
    </citation>
    <scope>NUCLEOTIDE SEQUENCE [LARGE SCALE GENOMIC DNA]</scope>
    <source>
        <strain evidence="1 2">Darmstadt</strain>
    </source>
</reference>
<dbReference type="GeneID" id="18126173"/>
<evidence type="ECO:0000313" key="1">
    <source>
        <dbReference type="EMBL" id="AHD25631.1"/>
    </source>
</evidence>
<dbReference type="RefSeq" id="YP_008992237.1">
    <property type="nucleotide sequence ID" value="NC_023177.1"/>
</dbReference>
<dbReference type="GO" id="GO:0019083">
    <property type="term" value="P:viral transcription"/>
    <property type="evidence" value="ECO:0007669"/>
    <property type="project" value="InterPro"/>
</dbReference>